<evidence type="ECO:0000256" key="7">
    <source>
        <dbReference type="ARBA" id="ARBA00022989"/>
    </source>
</evidence>
<evidence type="ECO:0000313" key="11">
    <source>
        <dbReference type="Proteomes" id="UP000822862"/>
    </source>
</evidence>
<protein>
    <submittedName>
        <fullName evidence="10">Tyrosine-specific transport protein</fullName>
    </submittedName>
</protein>
<feature type="transmembrane region" description="Helical" evidence="9">
    <location>
        <begin position="195"/>
        <end position="215"/>
    </location>
</feature>
<feature type="transmembrane region" description="Helical" evidence="9">
    <location>
        <begin position="15"/>
        <end position="36"/>
    </location>
</feature>
<evidence type="ECO:0000256" key="5">
    <source>
        <dbReference type="ARBA" id="ARBA00022692"/>
    </source>
</evidence>
<reference evidence="10 11" key="2">
    <citation type="submission" date="2021-05" db="EMBL/GenBank/DDBJ databases">
        <title>Ecology and evolution of chlamydial symbionts of arthropods.</title>
        <authorList>
            <person name="Halter T."/>
            <person name="Sixt B.S."/>
            <person name="Toenshoff E.R."/>
            <person name="Koestlbacher S."/>
            <person name="Schulz F."/>
            <person name="Kostanjsek R."/>
            <person name="Collingro A."/>
            <person name="Hendrickx F."/>
            <person name="Horn M."/>
        </authorList>
    </citation>
    <scope>NUCLEOTIDE SEQUENCE [LARGE SCALE GENOMIC DNA]</scope>
    <source>
        <strain evidence="10 11">15C</strain>
    </source>
</reference>
<keyword evidence="5 9" id="KW-0812">Transmembrane</keyword>
<dbReference type="PANTHER" id="PTHR46997">
    <property type="entry name" value="LOW AFFINITY TRYPTOPHAN PERMEASE-RELATED"/>
    <property type="match status" value="1"/>
</dbReference>
<keyword evidence="3" id="KW-1003">Cell membrane</keyword>
<evidence type="ECO:0000256" key="4">
    <source>
        <dbReference type="ARBA" id="ARBA00022519"/>
    </source>
</evidence>
<keyword evidence="8 9" id="KW-0472">Membrane</keyword>
<evidence type="ECO:0000256" key="1">
    <source>
        <dbReference type="ARBA" id="ARBA00004429"/>
    </source>
</evidence>
<feature type="transmembrane region" description="Helical" evidence="9">
    <location>
        <begin position="286"/>
        <end position="306"/>
    </location>
</feature>
<keyword evidence="11" id="KW-1185">Reference proteome</keyword>
<accession>A0ABX8YYY8</accession>
<feature type="transmembrane region" description="Helical" evidence="9">
    <location>
        <begin position="42"/>
        <end position="67"/>
    </location>
</feature>
<dbReference type="PANTHER" id="PTHR46997:SF2">
    <property type="entry name" value="TYROSINE-SPECIFIC TRANSPORT SYSTEM"/>
    <property type="match status" value="1"/>
</dbReference>
<dbReference type="InterPro" id="IPR018227">
    <property type="entry name" value="Amino_acid_transport_2"/>
</dbReference>
<evidence type="ECO:0000256" key="6">
    <source>
        <dbReference type="ARBA" id="ARBA00022970"/>
    </source>
</evidence>
<feature type="transmembrane region" description="Helical" evidence="9">
    <location>
        <begin position="347"/>
        <end position="368"/>
    </location>
</feature>
<evidence type="ECO:0000256" key="8">
    <source>
        <dbReference type="ARBA" id="ARBA00023136"/>
    </source>
</evidence>
<gene>
    <name evidence="10" type="ORF">RHAB15C_0000442</name>
</gene>
<dbReference type="RefSeq" id="WP_194844915.1">
    <property type="nucleotide sequence ID" value="NZ_CP075585.1"/>
</dbReference>
<keyword evidence="6" id="KW-0029">Amino-acid transport</keyword>
<name>A0ABX8YYY8_9BACT</name>
<reference evidence="10 11" key="1">
    <citation type="submission" date="2020-01" db="EMBL/GenBank/DDBJ databases">
        <authorList>
            <person name="Sixt B."/>
            <person name="Schulz F."/>
            <person name="Kostanjsek R."/>
            <person name="Koestlbacher S."/>
            <person name="Collingro A."/>
            <person name="Toenshoff E."/>
            <person name="Horn M."/>
        </authorList>
    </citation>
    <scope>NUCLEOTIDE SEQUENCE [LARGE SCALE GENOMIC DNA]</scope>
    <source>
        <strain evidence="10 11">15C</strain>
    </source>
</reference>
<feature type="transmembrane region" description="Helical" evidence="9">
    <location>
        <begin position="155"/>
        <end position="175"/>
    </location>
</feature>
<feature type="transmembrane region" description="Helical" evidence="9">
    <location>
        <begin position="128"/>
        <end position="148"/>
    </location>
</feature>
<feature type="transmembrane region" description="Helical" evidence="9">
    <location>
        <begin position="318"/>
        <end position="341"/>
    </location>
</feature>
<keyword evidence="4" id="KW-0997">Cell inner membrane</keyword>
<dbReference type="EMBL" id="CP075585">
    <property type="protein sequence ID" value="QZA58566.1"/>
    <property type="molecule type" value="Genomic_DNA"/>
</dbReference>
<dbReference type="Proteomes" id="UP000822862">
    <property type="component" value="Chromosome"/>
</dbReference>
<keyword evidence="7 9" id="KW-1133">Transmembrane helix</keyword>
<proteinExistence type="predicted"/>
<feature type="transmembrane region" description="Helical" evidence="9">
    <location>
        <begin position="380"/>
        <end position="403"/>
    </location>
</feature>
<dbReference type="InterPro" id="IPR013059">
    <property type="entry name" value="Trp_tyr_transpt"/>
</dbReference>
<evidence type="ECO:0000256" key="3">
    <source>
        <dbReference type="ARBA" id="ARBA00022475"/>
    </source>
</evidence>
<feature type="transmembrane region" description="Helical" evidence="9">
    <location>
        <begin position="222"/>
        <end position="243"/>
    </location>
</feature>
<comment type="subcellular location">
    <subcellularLocation>
        <location evidence="1">Cell inner membrane</location>
        <topology evidence="1">Multi-pass membrane protein</topology>
    </subcellularLocation>
</comment>
<dbReference type="Gene3D" id="1.20.1740.10">
    <property type="entry name" value="Amino acid/polyamine transporter I"/>
    <property type="match status" value="1"/>
</dbReference>
<evidence type="ECO:0000256" key="9">
    <source>
        <dbReference type="SAM" id="Phobius"/>
    </source>
</evidence>
<dbReference type="Pfam" id="PF03222">
    <property type="entry name" value="Trp_Tyr_perm"/>
    <property type="match status" value="1"/>
</dbReference>
<sequence length="407" mass="44368">MTITTSSYLVSKGRLLSAAFLISGTCVGGGMLALPVETSQMGFFPSLLVMALTWVFMTISGLLLVEANLWMPEGAHIMTIASHLLGKIGKWFCVVLYLFMAYASLIAYNSGGAVILTRGIKTFFSTSMTYGSGCLLFGLLFGVLIYLGTKKISRINVLLMAGMILSYIGLVGFGFKEVSVHRLIQQQWASLGRAFPLLLATFSYQMIIPTLTPYLHRDPKSLRFAILLGTTIPFCAYAIWQWIVLGSVPLEGSDGLQEAFAKGQAATEALYAIVSNPYFITLAESFAFFALVTSYLGIALGLFDFLRDSLKLQQQISHKLYIGALVILPVIFFATAFSNAFVLSLEISGGFGDALLSGVIPALMVWIGRYHKNLTGNYRVAGGKGLLVAIFSCSMYILIVQWVKLIK</sequence>
<dbReference type="PRINTS" id="PR00166">
    <property type="entry name" value="AROAAPRMEASE"/>
</dbReference>
<evidence type="ECO:0000313" key="10">
    <source>
        <dbReference type="EMBL" id="QZA58566.1"/>
    </source>
</evidence>
<feature type="transmembrane region" description="Helical" evidence="9">
    <location>
        <begin position="88"/>
        <end position="108"/>
    </location>
</feature>
<keyword evidence="2" id="KW-0813">Transport</keyword>
<organism evidence="10 11">
    <name type="scientific">Candidatus Rhabdochlamydia porcellionis</name>
    <dbReference type="NCBI Taxonomy" id="225148"/>
    <lineage>
        <taxon>Bacteria</taxon>
        <taxon>Pseudomonadati</taxon>
        <taxon>Chlamydiota</taxon>
        <taxon>Chlamydiia</taxon>
        <taxon>Parachlamydiales</taxon>
        <taxon>Candidatus Rhabdochlamydiaceae</taxon>
        <taxon>Candidatus Rhabdochlamydia</taxon>
    </lineage>
</organism>
<evidence type="ECO:0000256" key="2">
    <source>
        <dbReference type="ARBA" id="ARBA00022448"/>
    </source>
</evidence>